<evidence type="ECO:0000256" key="1">
    <source>
        <dbReference type="ARBA" id="ARBA00022679"/>
    </source>
</evidence>
<dbReference type="GO" id="GO:0005524">
    <property type="term" value="F:ATP binding"/>
    <property type="evidence" value="ECO:0007669"/>
    <property type="project" value="InterPro"/>
</dbReference>
<evidence type="ECO:0000256" key="4">
    <source>
        <dbReference type="SAM" id="MobiDB-lite"/>
    </source>
</evidence>
<dbReference type="GO" id="GO:0016787">
    <property type="term" value="F:hydrolase activity"/>
    <property type="evidence" value="ECO:0007669"/>
    <property type="project" value="UniProtKB-KW"/>
</dbReference>
<feature type="compositionally biased region" description="Basic and acidic residues" evidence="4">
    <location>
        <begin position="1"/>
        <end position="12"/>
    </location>
</feature>
<keyword evidence="3" id="KW-0418">Kinase</keyword>
<proteinExistence type="predicted"/>
<dbReference type="GO" id="GO:0019205">
    <property type="term" value="F:nucleobase-containing compound kinase activity"/>
    <property type="evidence" value="ECO:0007669"/>
    <property type="project" value="InterPro"/>
</dbReference>
<dbReference type="OMA" id="YEMSAEH"/>
<organism evidence="5 6">
    <name type="scientific">Aspergillus novofumigatus (strain IBT 16806)</name>
    <dbReference type="NCBI Taxonomy" id="1392255"/>
    <lineage>
        <taxon>Eukaryota</taxon>
        <taxon>Fungi</taxon>
        <taxon>Dikarya</taxon>
        <taxon>Ascomycota</taxon>
        <taxon>Pezizomycotina</taxon>
        <taxon>Eurotiomycetes</taxon>
        <taxon>Eurotiomycetidae</taxon>
        <taxon>Eurotiales</taxon>
        <taxon>Aspergillaceae</taxon>
        <taxon>Aspergillus</taxon>
        <taxon>Aspergillus subgen. Fumigati</taxon>
    </lineage>
</organism>
<dbReference type="OrthoDB" id="442176at2759"/>
<accession>A0A2I1CGA3</accession>
<feature type="compositionally biased region" description="Polar residues" evidence="4">
    <location>
        <begin position="15"/>
        <end position="27"/>
    </location>
</feature>
<dbReference type="Gene3D" id="3.40.50.300">
    <property type="entry name" value="P-loop containing nucleotide triphosphate hydrolases"/>
    <property type="match status" value="1"/>
</dbReference>
<dbReference type="RefSeq" id="XP_024685250.1">
    <property type="nucleotide sequence ID" value="XM_024822096.1"/>
</dbReference>
<evidence type="ECO:0000313" key="5">
    <source>
        <dbReference type="EMBL" id="PKX96655.1"/>
    </source>
</evidence>
<dbReference type="STRING" id="1392255.A0A2I1CGA3"/>
<keyword evidence="5" id="KW-0378">Hydrolase</keyword>
<name>A0A2I1CGA3_ASPN1</name>
<keyword evidence="6" id="KW-1185">Reference proteome</keyword>
<gene>
    <name evidence="5" type="ORF">P174DRAFT_366035</name>
</gene>
<dbReference type="PANTHER" id="PTHR23359">
    <property type="entry name" value="NUCLEOTIDE KINASE"/>
    <property type="match status" value="1"/>
</dbReference>
<comment type="caution">
    <text evidence="5">The sequence shown here is derived from an EMBL/GenBank/DDBJ whole genome shotgun (WGS) entry which is preliminary data.</text>
</comment>
<sequence>MSDKIEEIHEIEEPAQSQSEENGTSLTKKTHVQRVERPMPELDSKKGDTWTYDDGTYRRGGILIPVEVPNDADPSDNVDVKSARLILLFGPPAAGKSTAAANVAAELGFIHICPDQTIERLGETGPYLAWLAVVQAIETQGSVPAELLFRLVKMEIQRHMEFGATTFIIDGWPHCSEDFTLLHETFTIVSAFHLYATQDTLEKRAMQNPMTFDEGTKRLKSFRDGMVRYYQELGDLLTLDSFKDLLIPVRIQRQFPEFDRIQGLTPYEMSAEHDYQIFYPQIKFIIEKRLARVEAASELAQTEASSDEHEHEPETVGDENLE</sequence>
<dbReference type="InterPro" id="IPR027417">
    <property type="entry name" value="P-loop_NTPase"/>
</dbReference>
<reference evidence="6" key="1">
    <citation type="journal article" date="2018" name="Proc. Natl. Acad. Sci. U.S.A.">
        <title>Linking secondary metabolites to gene clusters through genome sequencing of six diverse Aspergillus species.</title>
        <authorList>
            <person name="Kaerboelling I."/>
            <person name="Vesth T.C."/>
            <person name="Frisvad J.C."/>
            <person name="Nybo J.L."/>
            <person name="Theobald S."/>
            <person name="Kuo A."/>
            <person name="Bowyer P."/>
            <person name="Matsuda Y."/>
            <person name="Mondo S."/>
            <person name="Lyhne E.K."/>
            <person name="Kogle M.E."/>
            <person name="Clum A."/>
            <person name="Lipzen A."/>
            <person name="Salamov A."/>
            <person name="Ngan C.Y."/>
            <person name="Daum C."/>
            <person name="Chiniquy J."/>
            <person name="Barry K."/>
            <person name="LaButti K."/>
            <person name="Haridas S."/>
            <person name="Simmons B.A."/>
            <person name="Magnuson J.K."/>
            <person name="Mortensen U.H."/>
            <person name="Larsen T.O."/>
            <person name="Grigoriev I.V."/>
            <person name="Baker S.E."/>
            <person name="Andersen M.R."/>
        </authorList>
    </citation>
    <scope>NUCLEOTIDE SEQUENCE [LARGE SCALE GENOMIC DNA]</scope>
    <source>
        <strain evidence="6">IBT 16806</strain>
    </source>
</reference>
<evidence type="ECO:0000256" key="2">
    <source>
        <dbReference type="ARBA" id="ARBA00022741"/>
    </source>
</evidence>
<dbReference type="Proteomes" id="UP000234474">
    <property type="component" value="Unassembled WGS sequence"/>
</dbReference>
<dbReference type="GO" id="GO:0006139">
    <property type="term" value="P:nucleobase-containing compound metabolic process"/>
    <property type="evidence" value="ECO:0007669"/>
    <property type="project" value="InterPro"/>
</dbReference>
<keyword evidence="1" id="KW-0808">Transferase</keyword>
<dbReference type="VEuPathDB" id="FungiDB:P174DRAFT_366035"/>
<dbReference type="Pfam" id="PF00406">
    <property type="entry name" value="ADK"/>
    <property type="match status" value="1"/>
</dbReference>
<dbReference type="SUPFAM" id="SSF52540">
    <property type="entry name" value="P-loop containing nucleoside triphosphate hydrolases"/>
    <property type="match status" value="1"/>
</dbReference>
<dbReference type="GeneID" id="36529422"/>
<feature type="region of interest" description="Disordered" evidence="4">
    <location>
        <begin position="297"/>
        <end position="322"/>
    </location>
</feature>
<evidence type="ECO:0000256" key="3">
    <source>
        <dbReference type="ARBA" id="ARBA00022777"/>
    </source>
</evidence>
<dbReference type="AlphaFoldDB" id="A0A2I1CGA3"/>
<keyword evidence="2" id="KW-0547">Nucleotide-binding</keyword>
<protein>
    <submittedName>
        <fullName evidence="5">P-loop containing nucleoside triphosphate hydrolase protein</fullName>
    </submittedName>
</protein>
<evidence type="ECO:0000313" key="6">
    <source>
        <dbReference type="Proteomes" id="UP000234474"/>
    </source>
</evidence>
<feature type="compositionally biased region" description="Basic and acidic residues" evidence="4">
    <location>
        <begin position="33"/>
        <end position="48"/>
    </location>
</feature>
<dbReference type="EMBL" id="MSZS01000002">
    <property type="protein sequence ID" value="PKX96655.1"/>
    <property type="molecule type" value="Genomic_DNA"/>
</dbReference>
<dbReference type="InterPro" id="IPR000850">
    <property type="entry name" value="Adenylat/UMP-CMP_kin"/>
</dbReference>
<feature type="region of interest" description="Disordered" evidence="4">
    <location>
        <begin position="1"/>
        <end position="48"/>
    </location>
</feature>